<evidence type="ECO:0000313" key="5">
    <source>
        <dbReference type="Proteomes" id="UP000193484"/>
    </source>
</evidence>
<dbReference type="Pfam" id="PF13676">
    <property type="entry name" value="TIR_2"/>
    <property type="match status" value="1"/>
</dbReference>
<keyword evidence="5" id="KW-1185">Reference proteome</keyword>
<evidence type="ECO:0000256" key="2">
    <source>
        <dbReference type="SAM" id="Phobius"/>
    </source>
</evidence>
<dbReference type="GO" id="GO:0007165">
    <property type="term" value="P:signal transduction"/>
    <property type="evidence" value="ECO:0007669"/>
    <property type="project" value="InterPro"/>
</dbReference>
<dbReference type="InterPro" id="IPR011047">
    <property type="entry name" value="Quinoprotein_ADH-like_sf"/>
</dbReference>
<sequence length="926" mass="97827">MRYDGFISYSHAADGQLAPALQRGLQRLAKPWYRRRSLEIFRDETGLSVDPDLWTAIVRALDDAEWFILLTSPGAAGSEWVNREIEHWKANRSVDRILPVVTDGNWVWDNESGDLSADSDAVPPALRGVFTDEPRHLDLRWAHREEHLDLRDSRFRNAAAEIAAPLHGRTKDEIEGEDVRQHRRTVRIAWSAAATLVMLTVIALIAGGVAVLNAHRAEQRRVLAESQRLSNYSQNEPAGSDLAFLLAAQGYRLNANPLTEAALFRSVAGAPTEISARIPADGTVSAVAISQAADRMWLGTTEGTLAVHRISDGRELARTPDFFKHATVAMVRLGNDAVVVTDGISMVTVDANLNRSALRVSPAAAGSLAAEPSTGRIAAGAVDGTISVWGAGDLTPNRQFTGIPGAAAADFLGVSALAWTPGGGLLAAGQDGGLRLFDPAAPDRPVWEIQDTAGPGAWVSALTVLDDGTVVTGDTDGMIGVLDGATGASTGAQPEARRGGAVRGLAYTGDKPGNGSVAAVDDDGYLRFYDHLTGKPVLTPLRIADVATAVAWDPANPLRGIVGGQGGAALLDYGTDRLPAIAHKVDGWDNVVDVAMPASGDRLAVVRSDLSKQPPLSELVMTDPRHPDPNDPVVRIASAVEQLAFTPDGSLLLAGTSDGTVAVWDGHSGKATLTDVAPGDVVSQLAVSPDGQTVATGSINTDAGTKADAPVRFWRFDGSTLVAAGQTDHPTFGYGLAFSPDGRHLVVGGVNEFSIEPLDGGPSLTVPLKDDMTRSLTVSPDSKTVAVGLWSGPVRFFRLDTGEATLDELRQAERATAIAFRDNNILVTVSANGGFKLWDLVGLRSLSDQSLSSVDPGTTAGLPLTPTLGLGTDIAATASLFDGRLIRWSLNPTDWIREGCATHRHELNDAEKDRFSLRAAPTVCSS</sequence>
<dbReference type="SMART" id="SM00320">
    <property type="entry name" value="WD40"/>
    <property type="match status" value="8"/>
</dbReference>
<dbReference type="InterPro" id="IPR015943">
    <property type="entry name" value="WD40/YVTN_repeat-like_dom_sf"/>
</dbReference>
<dbReference type="Gene3D" id="3.40.50.10140">
    <property type="entry name" value="Toll/interleukin-1 receptor homology (TIR) domain"/>
    <property type="match status" value="1"/>
</dbReference>
<dbReference type="OrthoDB" id="134501at2"/>
<keyword evidence="2" id="KW-1133">Transmembrane helix</keyword>
<dbReference type="SUPFAM" id="SSF50960">
    <property type="entry name" value="TolB, C-terminal domain"/>
    <property type="match status" value="1"/>
</dbReference>
<dbReference type="AlphaFoldDB" id="A0A1X1R9D3"/>
<organism evidence="4 5">
    <name type="scientific">Mycolicibacterium fallax</name>
    <name type="common">Mycobacterium fallax</name>
    <dbReference type="NCBI Taxonomy" id="1793"/>
    <lineage>
        <taxon>Bacteria</taxon>
        <taxon>Bacillati</taxon>
        <taxon>Actinomycetota</taxon>
        <taxon>Actinomycetes</taxon>
        <taxon>Mycobacteriales</taxon>
        <taxon>Mycobacteriaceae</taxon>
        <taxon>Mycolicibacterium</taxon>
    </lineage>
</organism>
<evidence type="ECO:0000256" key="1">
    <source>
        <dbReference type="PROSITE-ProRule" id="PRU00221"/>
    </source>
</evidence>
<dbReference type="Pfam" id="PF00400">
    <property type="entry name" value="WD40"/>
    <property type="match status" value="2"/>
</dbReference>
<dbReference type="PANTHER" id="PTHR19879">
    <property type="entry name" value="TRANSCRIPTION INITIATION FACTOR TFIID"/>
    <property type="match status" value="1"/>
</dbReference>
<dbReference type="SUPFAM" id="SSF52200">
    <property type="entry name" value="Toll/Interleukin receptor TIR domain"/>
    <property type="match status" value="1"/>
</dbReference>
<feature type="repeat" description="WD" evidence="1">
    <location>
        <begin position="638"/>
        <end position="674"/>
    </location>
</feature>
<dbReference type="SUPFAM" id="SSF50998">
    <property type="entry name" value="Quinoprotein alcohol dehydrogenase-like"/>
    <property type="match status" value="1"/>
</dbReference>
<dbReference type="InterPro" id="IPR035897">
    <property type="entry name" value="Toll_tir_struct_dom_sf"/>
</dbReference>
<dbReference type="PANTHER" id="PTHR19879:SF9">
    <property type="entry name" value="TRANSCRIPTION INITIATION FACTOR TFIID SUBUNIT 5"/>
    <property type="match status" value="1"/>
</dbReference>
<dbReference type="InterPro" id="IPR001680">
    <property type="entry name" value="WD40_rpt"/>
</dbReference>
<keyword evidence="1" id="KW-0853">WD repeat</keyword>
<feature type="transmembrane region" description="Helical" evidence="2">
    <location>
        <begin position="188"/>
        <end position="212"/>
    </location>
</feature>
<accession>A0A1X1R9D3</accession>
<dbReference type="PROSITE" id="PS50082">
    <property type="entry name" value="WD_REPEATS_2"/>
    <property type="match status" value="1"/>
</dbReference>
<gene>
    <name evidence="4" type="ORF">AWC04_13050</name>
</gene>
<keyword evidence="2" id="KW-0472">Membrane</keyword>
<dbReference type="RefSeq" id="WP_085096976.1">
    <property type="nucleotide sequence ID" value="NZ_AP022603.1"/>
</dbReference>
<dbReference type="STRING" id="1793.AWC04_13050"/>
<protein>
    <recommendedName>
        <fullName evidence="3">TIR domain-containing protein</fullName>
    </recommendedName>
</protein>
<feature type="domain" description="TIR" evidence="3">
    <location>
        <begin position="1"/>
        <end position="126"/>
    </location>
</feature>
<dbReference type="SMART" id="SM00255">
    <property type="entry name" value="TIR"/>
    <property type="match status" value="1"/>
</dbReference>
<evidence type="ECO:0000259" key="3">
    <source>
        <dbReference type="PROSITE" id="PS50104"/>
    </source>
</evidence>
<keyword evidence="2" id="KW-0812">Transmembrane</keyword>
<comment type="caution">
    <text evidence="4">The sequence shown here is derived from an EMBL/GenBank/DDBJ whole genome shotgun (WGS) entry which is preliminary data.</text>
</comment>
<proteinExistence type="predicted"/>
<reference evidence="4 5" key="1">
    <citation type="submission" date="2016-01" db="EMBL/GenBank/DDBJ databases">
        <title>The new phylogeny of the genus Mycobacterium.</title>
        <authorList>
            <person name="Tarcisio F."/>
            <person name="Conor M."/>
            <person name="Antonella G."/>
            <person name="Elisabetta G."/>
            <person name="Giulia F.S."/>
            <person name="Sara T."/>
            <person name="Anna F."/>
            <person name="Clotilde B."/>
            <person name="Roberto B."/>
            <person name="Veronica D.S."/>
            <person name="Fabio R."/>
            <person name="Monica P."/>
            <person name="Olivier J."/>
            <person name="Enrico T."/>
            <person name="Nicola S."/>
        </authorList>
    </citation>
    <scope>NUCLEOTIDE SEQUENCE [LARGE SCALE GENOMIC DNA]</scope>
    <source>
        <strain evidence="4 5">DSM 44179</strain>
    </source>
</reference>
<dbReference type="EMBL" id="LQOJ01000043">
    <property type="protein sequence ID" value="ORV01719.1"/>
    <property type="molecule type" value="Genomic_DNA"/>
</dbReference>
<dbReference type="PROSITE" id="PS50294">
    <property type="entry name" value="WD_REPEATS_REGION"/>
    <property type="match status" value="1"/>
</dbReference>
<dbReference type="Gene3D" id="2.130.10.10">
    <property type="entry name" value="YVTN repeat-like/Quinoprotein amine dehydrogenase"/>
    <property type="match status" value="3"/>
</dbReference>
<evidence type="ECO:0000313" key="4">
    <source>
        <dbReference type="EMBL" id="ORV01719.1"/>
    </source>
</evidence>
<dbReference type="Proteomes" id="UP000193484">
    <property type="component" value="Unassembled WGS sequence"/>
</dbReference>
<dbReference type="InterPro" id="IPR000157">
    <property type="entry name" value="TIR_dom"/>
</dbReference>
<dbReference type="PROSITE" id="PS50104">
    <property type="entry name" value="TIR"/>
    <property type="match status" value="1"/>
</dbReference>
<name>A0A1X1R9D3_MYCFA</name>